<dbReference type="Proteomes" id="UP000321440">
    <property type="component" value="Unassembled WGS sequence"/>
</dbReference>
<comment type="caution">
    <text evidence="10">The sequence shown here is derived from an EMBL/GenBank/DDBJ whole genome shotgun (WGS) entry which is preliminary data.</text>
</comment>
<dbReference type="Gene3D" id="2.40.50.100">
    <property type="match status" value="1"/>
</dbReference>
<dbReference type="SUPFAM" id="SSF52777">
    <property type="entry name" value="CoA-dependent acyltransferases"/>
    <property type="match status" value="1"/>
</dbReference>
<dbReference type="GO" id="GO:0016407">
    <property type="term" value="F:acetyltransferase activity"/>
    <property type="evidence" value="ECO:0007669"/>
    <property type="project" value="TreeGrafter"/>
</dbReference>
<dbReference type="PROSITE" id="PS50968">
    <property type="entry name" value="BIOTINYL_LIPOYL"/>
    <property type="match status" value="1"/>
</dbReference>
<dbReference type="FunFam" id="4.10.320.10:FF:000002">
    <property type="entry name" value="Dihydrolipoamide acetyltransferase component of pyruvate dehydrogenase complex"/>
    <property type="match status" value="1"/>
</dbReference>
<dbReference type="FunFam" id="3.30.559.10:FF:000007">
    <property type="entry name" value="Dihydrolipoamide acetyltransferase component of pyruvate dehydrogenase complex"/>
    <property type="match status" value="1"/>
</dbReference>
<dbReference type="InterPro" id="IPR001078">
    <property type="entry name" value="2-oxoacid_DH_actylTfrase"/>
</dbReference>
<dbReference type="PROSITE" id="PS51826">
    <property type="entry name" value="PSBD"/>
    <property type="match status" value="1"/>
</dbReference>
<dbReference type="InterPro" id="IPR023213">
    <property type="entry name" value="CAT-like_dom_sf"/>
</dbReference>
<dbReference type="GO" id="GO:0005737">
    <property type="term" value="C:cytoplasm"/>
    <property type="evidence" value="ECO:0007669"/>
    <property type="project" value="TreeGrafter"/>
</dbReference>
<name>A0A511W2J9_9BACI</name>
<dbReference type="EMBL" id="BJYA01000004">
    <property type="protein sequence ID" value="GEN45305.1"/>
    <property type="molecule type" value="Genomic_DNA"/>
</dbReference>
<gene>
    <name evidence="10" type="primary">pdhC</name>
    <name evidence="10" type="ORF">AHA02nite_10810</name>
</gene>
<dbReference type="Gene3D" id="4.10.320.10">
    <property type="entry name" value="E3-binding domain"/>
    <property type="match status" value="1"/>
</dbReference>
<evidence type="ECO:0000256" key="5">
    <source>
        <dbReference type="ARBA" id="ARBA00023315"/>
    </source>
</evidence>
<dbReference type="Pfam" id="PF00364">
    <property type="entry name" value="Biotin_lipoyl"/>
    <property type="match status" value="1"/>
</dbReference>
<dbReference type="InterPro" id="IPR036625">
    <property type="entry name" value="E3-bd_dom_sf"/>
</dbReference>
<dbReference type="OrthoDB" id="9805770at2"/>
<keyword evidence="5 6" id="KW-0012">Acyltransferase</keyword>
<dbReference type="SUPFAM" id="SSF51230">
    <property type="entry name" value="Single hybrid motif"/>
    <property type="match status" value="1"/>
</dbReference>
<protein>
    <recommendedName>
        <fullName evidence="6">Dihydrolipoamide acetyltransferase component of pyruvate dehydrogenase complex</fullName>
        <ecNumber evidence="6">2.3.1.-</ecNumber>
    </recommendedName>
</protein>
<sequence>MAFEFKLPDIGEGIHEGEIAKWFVKPGDEIQEDDVLCEVQNDKAVVEIPSPVEGTVSDVLVDEGEVATVGDTIVKIDAEGYEDEGSDDAEEEEPKEEPKEEKQEAKTDSDEKVGGNESDVDEDQRVIAMPSVRKYARENEVDIRQVSGSGKNGRILKEDVDTFLSGDQKAEAPTEEQAGEQTAEAASETKQEPVLEGQYPETREKISGIRKAIAKAMVNSKQTAPHVTLMDEIDVTELVNHRKKFKEIAAEQDIKLTYLPYVVKALVSTLKKYPVLNTSFDDDTEELIQKHYYNIGIAADTDKGLLVPVVKDADRKSVFQISSEVNDLATKARDGKLSSEEMKGASSSITNIGSAGGKWFTPVINHPEVAILGIGRISEEPVVRDGEVVAAPVLAISLSFDHRIIDGATAQHAMNHVKRLLHDPQLIMMEA</sequence>
<dbReference type="InterPro" id="IPR050743">
    <property type="entry name" value="2-oxoacid_DH_E2_comp"/>
</dbReference>
<reference evidence="10 11" key="1">
    <citation type="submission" date="2019-07" db="EMBL/GenBank/DDBJ databases">
        <title>Whole genome shotgun sequence of Alkalibacillus haloalkaliphilus NBRC 103110.</title>
        <authorList>
            <person name="Hosoyama A."/>
            <person name="Uohara A."/>
            <person name="Ohji S."/>
            <person name="Ichikawa N."/>
        </authorList>
    </citation>
    <scope>NUCLEOTIDE SEQUENCE [LARGE SCALE GENOMIC DNA]</scope>
    <source>
        <strain evidence="10 11">NBRC 103110</strain>
    </source>
</reference>
<feature type="compositionally biased region" description="Acidic residues" evidence="7">
    <location>
        <begin position="79"/>
        <end position="95"/>
    </location>
</feature>
<dbReference type="Pfam" id="PF02817">
    <property type="entry name" value="E3_binding"/>
    <property type="match status" value="1"/>
</dbReference>
<evidence type="ECO:0000313" key="11">
    <source>
        <dbReference type="Proteomes" id="UP000321440"/>
    </source>
</evidence>
<feature type="compositionally biased region" description="Basic and acidic residues" evidence="7">
    <location>
        <begin position="96"/>
        <end position="114"/>
    </location>
</feature>
<accession>A0A511W2J9</accession>
<feature type="region of interest" description="Disordered" evidence="7">
    <location>
        <begin position="168"/>
        <end position="192"/>
    </location>
</feature>
<proteinExistence type="inferred from homology"/>
<keyword evidence="11" id="KW-1185">Reference proteome</keyword>
<feature type="domain" description="Peripheral subunit-binding (PSBD)" evidence="9">
    <location>
        <begin position="127"/>
        <end position="164"/>
    </location>
</feature>
<comment type="cofactor">
    <cofactor evidence="1 6">
        <name>(R)-lipoate</name>
        <dbReference type="ChEBI" id="CHEBI:83088"/>
    </cofactor>
</comment>
<dbReference type="PANTHER" id="PTHR43178">
    <property type="entry name" value="DIHYDROLIPOAMIDE ACETYLTRANSFERASE COMPONENT OF PYRUVATE DEHYDROGENASE COMPLEX"/>
    <property type="match status" value="1"/>
</dbReference>
<dbReference type="CDD" id="cd06849">
    <property type="entry name" value="lipoyl_domain"/>
    <property type="match status" value="1"/>
</dbReference>
<dbReference type="Gene3D" id="3.30.559.10">
    <property type="entry name" value="Chloramphenicol acetyltransferase-like domain"/>
    <property type="match status" value="1"/>
</dbReference>
<dbReference type="InterPro" id="IPR004167">
    <property type="entry name" value="PSBD"/>
</dbReference>
<dbReference type="EC" id="2.3.1.-" evidence="6"/>
<dbReference type="PANTHER" id="PTHR43178:SF5">
    <property type="entry name" value="LIPOAMIDE ACYLTRANSFERASE COMPONENT OF BRANCHED-CHAIN ALPHA-KETO ACID DEHYDROGENASE COMPLEX, MITOCHONDRIAL"/>
    <property type="match status" value="1"/>
</dbReference>
<dbReference type="RefSeq" id="WP_146815141.1">
    <property type="nucleotide sequence ID" value="NZ_BJYA01000004.1"/>
</dbReference>
<evidence type="ECO:0000256" key="4">
    <source>
        <dbReference type="ARBA" id="ARBA00022823"/>
    </source>
</evidence>
<dbReference type="PROSITE" id="PS00189">
    <property type="entry name" value="LIPOYL"/>
    <property type="match status" value="1"/>
</dbReference>
<feature type="region of interest" description="Disordered" evidence="7">
    <location>
        <begin position="71"/>
        <end position="125"/>
    </location>
</feature>
<evidence type="ECO:0000259" key="9">
    <source>
        <dbReference type="PROSITE" id="PS51826"/>
    </source>
</evidence>
<dbReference type="AlphaFoldDB" id="A0A511W2J9"/>
<organism evidence="10 11">
    <name type="scientific">Alkalibacillus haloalkaliphilus</name>
    <dbReference type="NCBI Taxonomy" id="94136"/>
    <lineage>
        <taxon>Bacteria</taxon>
        <taxon>Bacillati</taxon>
        <taxon>Bacillota</taxon>
        <taxon>Bacilli</taxon>
        <taxon>Bacillales</taxon>
        <taxon>Bacillaceae</taxon>
        <taxon>Alkalibacillus</taxon>
    </lineage>
</organism>
<keyword evidence="4 6" id="KW-0450">Lipoyl</keyword>
<evidence type="ECO:0000256" key="3">
    <source>
        <dbReference type="ARBA" id="ARBA00022679"/>
    </source>
</evidence>
<comment type="similarity">
    <text evidence="2 6">Belongs to the 2-oxoacid dehydrogenase family.</text>
</comment>
<dbReference type="InterPro" id="IPR011053">
    <property type="entry name" value="Single_hybrid_motif"/>
</dbReference>
<dbReference type="InterPro" id="IPR000089">
    <property type="entry name" value="Biotin_lipoyl"/>
</dbReference>
<dbReference type="SUPFAM" id="SSF47005">
    <property type="entry name" value="Peripheral subunit-binding domain of 2-oxo acid dehydrogenase complex"/>
    <property type="match status" value="1"/>
</dbReference>
<dbReference type="GO" id="GO:0031405">
    <property type="term" value="F:lipoic acid binding"/>
    <property type="evidence" value="ECO:0007669"/>
    <property type="project" value="TreeGrafter"/>
</dbReference>
<evidence type="ECO:0000256" key="2">
    <source>
        <dbReference type="ARBA" id="ARBA00007317"/>
    </source>
</evidence>
<dbReference type="Pfam" id="PF00198">
    <property type="entry name" value="2-oxoacid_dh"/>
    <property type="match status" value="1"/>
</dbReference>
<evidence type="ECO:0000256" key="1">
    <source>
        <dbReference type="ARBA" id="ARBA00001938"/>
    </source>
</evidence>
<evidence type="ECO:0000256" key="6">
    <source>
        <dbReference type="RuleBase" id="RU003423"/>
    </source>
</evidence>
<feature type="domain" description="Lipoyl-binding" evidence="8">
    <location>
        <begin position="2"/>
        <end position="77"/>
    </location>
</feature>
<evidence type="ECO:0000313" key="10">
    <source>
        <dbReference type="EMBL" id="GEN45305.1"/>
    </source>
</evidence>
<keyword evidence="10" id="KW-0670">Pyruvate</keyword>
<evidence type="ECO:0000256" key="7">
    <source>
        <dbReference type="SAM" id="MobiDB-lite"/>
    </source>
</evidence>
<evidence type="ECO:0000259" key="8">
    <source>
        <dbReference type="PROSITE" id="PS50968"/>
    </source>
</evidence>
<dbReference type="InterPro" id="IPR003016">
    <property type="entry name" value="2-oxoA_DH_lipoyl-BS"/>
</dbReference>
<keyword evidence="3 6" id="KW-0808">Transferase</keyword>